<proteinExistence type="predicted"/>
<evidence type="ECO:0000313" key="1">
    <source>
        <dbReference type="EMBL" id="MCI14632.1"/>
    </source>
</evidence>
<comment type="caution">
    <text evidence="1">The sequence shown here is derived from an EMBL/GenBank/DDBJ whole genome shotgun (WGS) entry which is preliminary data.</text>
</comment>
<keyword evidence="2" id="KW-1185">Reference proteome</keyword>
<dbReference type="EMBL" id="LXQA010093175">
    <property type="protein sequence ID" value="MCI14632.1"/>
    <property type="molecule type" value="Genomic_DNA"/>
</dbReference>
<name>A0A392PSH5_9FABA</name>
<evidence type="ECO:0000313" key="2">
    <source>
        <dbReference type="Proteomes" id="UP000265520"/>
    </source>
</evidence>
<accession>A0A392PSH5</accession>
<feature type="non-terminal residue" evidence="1">
    <location>
        <position position="1"/>
    </location>
</feature>
<protein>
    <recommendedName>
        <fullName evidence="3">RNA-directed DNA polymerase (Reverse transcriptase)</fullName>
    </recommendedName>
</protein>
<evidence type="ECO:0008006" key="3">
    <source>
        <dbReference type="Google" id="ProtNLM"/>
    </source>
</evidence>
<reference evidence="1 2" key="1">
    <citation type="journal article" date="2018" name="Front. Plant Sci.">
        <title>Red Clover (Trifolium pratense) and Zigzag Clover (T. medium) - A Picture of Genomic Similarities and Differences.</title>
        <authorList>
            <person name="Dluhosova J."/>
            <person name="Istvanek J."/>
            <person name="Nedelnik J."/>
            <person name="Repkova J."/>
        </authorList>
    </citation>
    <scope>NUCLEOTIDE SEQUENCE [LARGE SCALE GENOMIC DNA]</scope>
    <source>
        <strain evidence="2">cv. 10/8</strain>
        <tissue evidence="1">Leaf</tissue>
    </source>
</reference>
<dbReference type="Proteomes" id="UP000265520">
    <property type="component" value="Unassembled WGS sequence"/>
</dbReference>
<dbReference type="AlphaFoldDB" id="A0A392PSH5"/>
<organism evidence="1 2">
    <name type="scientific">Trifolium medium</name>
    <dbReference type="NCBI Taxonomy" id="97028"/>
    <lineage>
        <taxon>Eukaryota</taxon>
        <taxon>Viridiplantae</taxon>
        <taxon>Streptophyta</taxon>
        <taxon>Embryophyta</taxon>
        <taxon>Tracheophyta</taxon>
        <taxon>Spermatophyta</taxon>
        <taxon>Magnoliopsida</taxon>
        <taxon>eudicotyledons</taxon>
        <taxon>Gunneridae</taxon>
        <taxon>Pentapetalae</taxon>
        <taxon>rosids</taxon>
        <taxon>fabids</taxon>
        <taxon>Fabales</taxon>
        <taxon>Fabaceae</taxon>
        <taxon>Papilionoideae</taxon>
        <taxon>50 kb inversion clade</taxon>
        <taxon>NPAAA clade</taxon>
        <taxon>Hologalegina</taxon>
        <taxon>IRL clade</taxon>
        <taxon>Trifolieae</taxon>
        <taxon>Trifolium</taxon>
    </lineage>
</organism>
<sequence>RRKESFDALWKLFKSKEALMYQRSRSKWLNEGDANTKFFHNSVKSRSKSNLITALHIGDEWLDTPDLIKGAVSSYFENHVSSTPRVRPKLEGVGFPILSKAENLGLILPFTIEEIEEVVKSSDGNKRPMPDGFNYAFLKKFWEMLKGKFSELFI</sequence>